<evidence type="ECO:0000313" key="2">
    <source>
        <dbReference type="Proteomes" id="UP000320653"/>
    </source>
</evidence>
<organism evidence="1 2">
    <name type="scientific">Neorhizobium alkalisoli</name>
    <dbReference type="NCBI Taxonomy" id="528178"/>
    <lineage>
        <taxon>Bacteria</taxon>
        <taxon>Pseudomonadati</taxon>
        <taxon>Pseudomonadota</taxon>
        <taxon>Alphaproteobacteria</taxon>
        <taxon>Hyphomicrobiales</taxon>
        <taxon>Rhizobiaceae</taxon>
        <taxon>Rhizobium/Agrobacterium group</taxon>
        <taxon>Neorhizobium</taxon>
    </lineage>
</organism>
<dbReference type="EMBL" id="VIWP01000003">
    <property type="protein sequence ID" value="TWF54873.1"/>
    <property type="molecule type" value="Genomic_DNA"/>
</dbReference>
<comment type="caution">
    <text evidence="1">The sequence shown here is derived from an EMBL/GenBank/DDBJ whole genome shotgun (WGS) entry which is preliminary data.</text>
</comment>
<dbReference type="RefSeq" id="WP_186458256.1">
    <property type="nucleotide sequence ID" value="NZ_VIWP01000003.1"/>
</dbReference>
<proteinExistence type="predicted"/>
<name>A0A561QX02_9HYPH</name>
<dbReference type="AlphaFoldDB" id="A0A561QX02"/>
<keyword evidence="2" id="KW-1185">Reference proteome</keyword>
<protein>
    <submittedName>
        <fullName evidence="1">Uncharacterized protein</fullName>
    </submittedName>
</protein>
<gene>
    <name evidence="1" type="ORF">FHW37_103744</name>
</gene>
<accession>A0A561QX02</accession>
<sequence length="47" mass="5049">MTRRLRNISFAVAVSLGMWAVIIHGTLSVYAAVHGPSTDTYVTASVK</sequence>
<reference evidence="1 2" key="1">
    <citation type="submission" date="2019-06" db="EMBL/GenBank/DDBJ databases">
        <title>Sorghum-associated microbial communities from plants grown in Nebraska, USA.</title>
        <authorList>
            <person name="Schachtman D."/>
        </authorList>
    </citation>
    <scope>NUCLEOTIDE SEQUENCE [LARGE SCALE GENOMIC DNA]</scope>
    <source>
        <strain evidence="1 2">1225</strain>
    </source>
</reference>
<dbReference type="Proteomes" id="UP000320653">
    <property type="component" value="Unassembled WGS sequence"/>
</dbReference>
<evidence type="ECO:0000313" key="1">
    <source>
        <dbReference type="EMBL" id="TWF54873.1"/>
    </source>
</evidence>